<dbReference type="InterPro" id="IPR042447">
    <property type="entry name" value="Anosmin-1"/>
</dbReference>
<sequence length="502" mass="54622">MLNQQEKAQRTTPPTLPFISRPDGALFFAVPRLPRHETRRHETGRHETRRRIRGTTRMPSVRRRPCLAPCRSSGDMETASRCRVLCEGVFPRKHWECETSCEFLRSVLTVKQGDCPPADRASGFAAACVESCAVDGECAAQRKCCANGCGHTCQSPKDLYKGVPLKPRKELGLAEVSPGVLEVRWSSRFNVSAEPVVYVLQARWNHGIQPSEDATTPWRPAAQTTDLAARLDHVRPGRWYQFRVAAVNVHGTRGFTTPSRHSRPPPPAPSDLSVVDMTFGPGPLASARLRWAAPPDPDVPVHHYRVSWSWTAAGAAGTAAHRTAAAAKRRKTVRASQMDLDGMRWGRSYAVEVQAVSYWGPTPLRGPKALLHFSTQPGGAHPAPDDRLAVGTPFFQDGRLQVRVYWKTSAGESSASLQGLRFSCRYEVLLQPLGGGGGSGGGGEALRPAEGTSFSTPACAALQAKSAEPIGCAAGDEGESHQEISLLLTFTALKFIPFMINH</sequence>
<dbReference type="Gene3D" id="2.60.40.10">
    <property type="entry name" value="Immunoglobulins"/>
    <property type="match status" value="2"/>
</dbReference>
<feature type="domain" description="Fibronectin type-III" evidence="1">
    <location>
        <begin position="163"/>
        <end position="267"/>
    </location>
</feature>
<evidence type="ECO:0000259" key="1">
    <source>
        <dbReference type="PROSITE" id="PS50853"/>
    </source>
</evidence>
<dbReference type="AlphaFoldDB" id="A0AA47NRX3"/>
<evidence type="ECO:0000259" key="2">
    <source>
        <dbReference type="PROSITE" id="PS51390"/>
    </source>
</evidence>
<dbReference type="GO" id="GO:0030182">
    <property type="term" value="P:neuron differentiation"/>
    <property type="evidence" value="ECO:0007669"/>
    <property type="project" value="TreeGrafter"/>
</dbReference>
<dbReference type="GO" id="GO:0005576">
    <property type="term" value="C:extracellular region"/>
    <property type="evidence" value="ECO:0007669"/>
    <property type="project" value="InterPro"/>
</dbReference>
<accession>A0AA47NRX3</accession>
<dbReference type="GO" id="GO:0009986">
    <property type="term" value="C:cell surface"/>
    <property type="evidence" value="ECO:0007669"/>
    <property type="project" value="TreeGrafter"/>
</dbReference>
<dbReference type="InterPro" id="IPR003961">
    <property type="entry name" value="FN3_dom"/>
</dbReference>
<dbReference type="FunFam" id="4.10.75.10:FF:000001">
    <property type="entry name" value="Anosmin 1"/>
    <property type="match status" value="1"/>
</dbReference>
<dbReference type="CDD" id="cd00063">
    <property type="entry name" value="FN3"/>
    <property type="match status" value="2"/>
</dbReference>
<dbReference type="SMART" id="SM00060">
    <property type="entry name" value="FN3"/>
    <property type="match status" value="2"/>
</dbReference>
<dbReference type="InterPro" id="IPR036645">
    <property type="entry name" value="Elafin-like_sf"/>
</dbReference>
<evidence type="ECO:0000313" key="4">
    <source>
        <dbReference type="Proteomes" id="UP001174136"/>
    </source>
</evidence>
<name>A0AA47NRX3_MERPO</name>
<feature type="domain" description="WAP" evidence="2">
    <location>
        <begin position="108"/>
        <end position="157"/>
    </location>
</feature>
<dbReference type="PANTHER" id="PTHR14131:SF6">
    <property type="entry name" value="ANOSMIN-1-RELATED"/>
    <property type="match status" value="1"/>
</dbReference>
<feature type="domain" description="Fibronectin type-III" evidence="1">
    <location>
        <begin position="268"/>
        <end position="378"/>
    </location>
</feature>
<dbReference type="SMART" id="SM00217">
    <property type="entry name" value="WAP"/>
    <property type="match status" value="1"/>
</dbReference>
<dbReference type="Gene3D" id="4.10.75.10">
    <property type="entry name" value="Elafin-like"/>
    <property type="match status" value="1"/>
</dbReference>
<dbReference type="Pfam" id="PF17869">
    <property type="entry name" value="Cys_box"/>
    <property type="match status" value="1"/>
</dbReference>
<dbReference type="SUPFAM" id="SSF57256">
    <property type="entry name" value="Elafin-like"/>
    <property type="match status" value="1"/>
</dbReference>
<reference evidence="3" key="1">
    <citation type="journal article" date="2023" name="Front. Mar. Sci.">
        <title>A new Merluccius polli reference genome to investigate the effects of global change in West African waters.</title>
        <authorList>
            <person name="Mateo J.L."/>
            <person name="Blanco-Fernandez C."/>
            <person name="Garcia-Vazquez E."/>
            <person name="Machado-Schiaffino G."/>
        </authorList>
    </citation>
    <scope>NUCLEOTIDE SEQUENCE</scope>
    <source>
        <strain evidence="3">C29</strain>
        <tissue evidence="3">Fin</tissue>
    </source>
</reference>
<dbReference type="PANTHER" id="PTHR14131">
    <property type="entry name" value="ANOSMIN"/>
    <property type="match status" value="1"/>
</dbReference>
<dbReference type="PRINTS" id="PR00003">
    <property type="entry name" value="4DISULPHCORE"/>
</dbReference>
<dbReference type="InterPro" id="IPR040957">
    <property type="entry name" value="Anosmin-1_Cys_box"/>
</dbReference>
<dbReference type="Proteomes" id="UP001174136">
    <property type="component" value="Unassembled WGS sequence"/>
</dbReference>
<gene>
    <name evidence="3" type="primary">ANOS1_1</name>
    <name evidence="3" type="ORF">N1851_027968</name>
</gene>
<protein>
    <submittedName>
        <fullName evidence="3">Anosmin-1</fullName>
    </submittedName>
</protein>
<dbReference type="InterPro" id="IPR013783">
    <property type="entry name" value="Ig-like_fold"/>
</dbReference>
<comment type="caution">
    <text evidence="3">The sequence shown here is derived from an EMBL/GenBank/DDBJ whole genome shotgun (WGS) entry which is preliminary data.</text>
</comment>
<evidence type="ECO:0000313" key="3">
    <source>
        <dbReference type="EMBL" id="KAK0136141.1"/>
    </source>
</evidence>
<dbReference type="InterPro" id="IPR036116">
    <property type="entry name" value="FN3_sf"/>
</dbReference>
<proteinExistence type="predicted"/>
<dbReference type="CDD" id="cd00199">
    <property type="entry name" value="WAP"/>
    <property type="match status" value="1"/>
</dbReference>
<keyword evidence="4" id="KW-1185">Reference proteome</keyword>
<dbReference type="PROSITE" id="PS51390">
    <property type="entry name" value="WAP"/>
    <property type="match status" value="1"/>
</dbReference>
<dbReference type="Pfam" id="PF00041">
    <property type="entry name" value="fn3"/>
    <property type="match status" value="1"/>
</dbReference>
<dbReference type="InterPro" id="IPR008197">
    <property type="entry name" value="WAP_dom"/>
</dbReference>
<organism evidence="3 4">
    <name type="scientific">Merluccius polli</name>
    <name type="common">Benguela hake</name>
    <name type="synonym">Merluccius cadenati</name>
    <dbReference type="NCBI Taxonomy" id="89951"/>
    <lineage>
        <taxon>Eukaryota</taxon>
        <taxon>Metazoa</taxon>
        <taxon>Chordata</taxon>
        <taxon>Craniata</taxon>
        <taxon>Vertebrata</taxon>
        <taxon>Euteleostomi</taxon>
        <taxon>Actinopterygii</taxon>
        <taxon>Neopterygii</taxon>
        <taxon>Teleostei</taxon>
        <taxon>Neoteleostei</taxon>
        <taxon>Acanthomorphata</taxon>
        <taxon>Zeiogadaria</taxon>
        <taxon>Gadariae</taxon>
        <taxon>Gadiformes</taxon>
        <taxon>Gadoidei</taxon>
        <taxon>Merlucciidae</taxon>
        <taxon>Merluccius</taxon>
    </lineage>
</organism>
<dbReference type="Pfam" id="PF00095">
    <property type="entry name" value="WAP"/>
    <property type="match status" value="1"/>
</dbReference>
<dbReference type="EMBL" id="JAOPHQ010005221">
    <property type="protein sequence ID" value="KAK0136141.1"/>
    <property type="molecule type" value="Genomic_DNA"/>
</dbReference>
<dbReference type="PROSITE" id="PS50853">
    <property type="entry name" value="FN3"/>
    <property type="match status" value="2"/>
</dbReference>
<dbReference type="SUPFAM" id="SSF49265">
    <property type="entry name" value="Fibronectin type III"/>
    <property type="match status" value="1"/>
</dbReference>
<dbReference type="GO" id="GO:0030414">
    <property type="term" value="F:peptidase inhibitor activity"/>
    <property type="evidence" value="ECO:0007669"/>
    <property type="project" value="InterPro"/>
</dbReference>